<evidence type="ECO:0000256" key="2">
    <source>
        <dbReference type="ARBA" id="ARBA00023043"/>
    </source>
</evidence>
<feature type="repeat" description="ANK" evidence="3">
    <location>
        <begin position="63"/>
        <end position="104"/>
    </location>
</feature>
<accession>A0A067MFM1</accession>
<proteinExistence type="predicted"/>
<dbReference type="PROSITE" id="PS50088">
    <property type="entry name" value="ANK_REPEAT"/>
    <property type="match status" value="2"/>
</dbReference>
<evidence type="ECO:0000313" key="5">
    <source>
        <dbReference type="Proteomes" id="UP000027195"/>
    </source>
</evidence>
<feature type="repeat" description="ANK" evidence="3">
    <location>
        <begin position="30"/>
        <end position="62"/>
    </location>
</feature>
<gene>
    <name evidence="4" type="ORF">BOTBODRAFT_115851</name>
</gene>
<dbReference type="SUPFAM" id="SSF48403">
    <property type="entry name" value="Ankyrin repeat"/>
    <property type="match status" value="1"/>
</dbReference>
<dbReference type="InterPro" id="IPR002110">
    <property type="entry name" value="Ankyrin_rpt"/>
</dbReference>
<evidence type="ECO:0000256" key="1">
    <source>
        <dbReference type="ARBA" id="ARBA00022737"/>
    </source>
</evidence>
<dbReference type="InterPro" id="IPR036770">
    <property type="entry name" value="Ankyrin_rpt-contain_sf"/>
</dbReference>
<dbReference type="PANTHER" id="PTHR24166">
    <property type="entry name" value="ROLLING PEBBLES, ISOFORM B"/>
    <property type="match status" value="1"/>
</dbReference>
<keyword evidence="5" id="KW-1185">Reference proteome</keyword>
<dbReference type="PANTHER" id="PTHR24166:SF48">
    <property type="entry name" value="PROTEIN VAPYRIN"/>
    <property type="match status" value="1"/>
</dbReference>
<dbReference type="PROSITE" id="PS50297">
    <property type="entry name" value="ANK_REP_REGION"/>
    <property type="match status" value="1"/>
</dbReference>
<dbReference type="Gene3D" id="1.25.40.20">
    <property type="entry name" value="Ankyrin repeat-containing domain"/>
    <property type="match status" value="3"/>
</dbReference>
<keyword evidence="1" id="KW-0677">Repeat</keyword>
<evidence type="ECO:0000313" key="4">
    <source>
        <dbReference type="EMBL" id="KDQ10341.1"/>
    </source>
</evidence>
<organism evidence="4 5">
    <name type="scientific">Botryobasidium botryosum (strain FD-172 SS1)</name>
    <dbReference type="NCBI Taxonomy" id="930990"/>
    <lineage>
        <taxon>Eukaryota</taxon>
        <taxon>Fungi</taxon>
        <taxon>Dikarya</taxon>
        <taxon>Basidiomycota</taxon>
        <taxon>Agaricomycotina</taxon>
        <taxon>Agaricomycetes</taxon>
        <taxon>Cantharellales</taxon>
        <taxon>Botryobasidiaceae</taxon>
        <taxon>Botryobasidium</taxon>
    </lineage>
</organism>
<dbReference type="EMBL" id="KL198068">
    <property type="protein sequence ID" value="KDQ10341.1"/>
    <property type="molecule type" value="Genomic_DNA"/>
</dbReference>
<dbReference type="Proteomes" id="UP000027195">
    <property type="component" value="Unassembled WGS sequence"/>
</dbReference>
<dbReference type="Pfam" id="PF12796">
    <property type="entry name" value="Ank_2"/>
    <property type="match status" value="1"/>
</dbReference>
<protein>
    <submittedName>
        <fullName evidence="4">Uncharacterized protein</fullName>
    </submittedName>
</protein>
<dbReference type="OrthoDB" id="194358at2759"/>
<dbReference type="SMART" id="SM00248">
    <property type="entry name" value="ANK"/>
    <property type="match status" value="5"/>
</dbReference>
<dbReference type="HOGENOM" id="CLU_000134_18_1_1"/>
<reference evidence="5" key="1">
    <citation type="journal article" date="2014" name="Proc. Natl. Acad. Sci. U.S.A.">
        <title>Extensive sampling of basidiomycete genomes demonstrates inadequacy of the white-rot/brown-rot paradigm for wood decay fungi.</title>
        <authorList>
            <person name="Riley R."/>
            <person name="Salamov A.A."/>
            <person name="Brown D.W."/>
            <person name="Nagy L.G."/>
            <person name="Floudas D."/>
            <person name="Held B.W."/>
            <person name="Levasseur A."/>
            <person name="Lombard V."/>
            <person name="Morin E."/>
            <person name="Otillar R."/>
            <person name="Lindquist E.A."/>
            <person name="Sun H."/>
            <person name="LaButti K.M."/>
            <person name="Schmutz J."/>
            <person name="Jabbour D."/>
            <person name="Luo H."/>
            <person name="Baker S.E."/>
            <person name="Pisabarro A.G."/>
            <person name="Walton J.D."/>
            <person name="Blanchette R.A."/>
            <person name="Henrissat B."/>
            <person name="Martin F."/>
            <person name="Cullen D."/>
            <person name="Hibbett D.S."/>
            <person name="Grigoriev I.V."/>
        </authorList>
    </citation>
    <scope>NUCLEOTIDE SEQUENCE [LARGE SCALE GENOMIC DNA]</scope>
    <source>
        <strain evidence="5">FD-172 SS1</strain>
    </source>
</reference>
<sequence>MTSLWLSPDRLETLKQELLAGGDLEARDSEGTTQLHRAARDADVPLVQLLVDLGADVRACDKNAQQPLHYAAWGETIDARVEAARSRAMQILLDAGADVDARDGDDQTPLSRACRRDLYSSVRVLLQAGARPFDGPKCPSSAVIKLLQHPDPFEAVAALLEKGADVNAADQYGHTLLHHATQLGIPLLVKALLQASANPVLCSRTRQCALHYAASLLEWPGGTEAVTSLVAAGVNINAKDSNGKTPL</sequence>
<dbReference type="Pfam" id="PF13637">
    <property type="entry name" value="Ank_4"/>
    <property type="match status" value="1"/>
</dbReference>
<dbReference type="InterPro" id="IPR050889">
    <property type="entry name" value="Dendritic_Spine_Reg/Scaffold"/>
</dbReference>
<dbReference type="AlphaFoldDB" id="A0A067MFM1"/>
<dbReference type="InParanoid" id="A0A067MFM1"/>
<name>A0A067MFM1_BOTB1</name>
<dbReference type="STRING" id="930990.A0A067MFM1"/>
<keyword evidence="2 3" id="KW-0040">ANK repeat</keyword>
<feature type="non-terminal residue" evidence="4">
    <location>
        <position position="247"/>
    </location>
</feature>
<evidence type="ECO:0000256" key="3">
    <source>
        <dbReference type="PROSITE-ProRule" id="PRU00023"/>
    </source>
</evidence>